<evidence type="ECO:0000259" key="11">
    <source>
        <dbReference type="PROSITE" id="PS50262"/>
    </source>
</evidence>
<dbReference type="GO" id="GO:0004997">
    <property type="term" value="F:thyrotropin-releasing hormone receptor activity"/>
    <property type="evidence" value="ECO:0007669"/>
    <property type="project" value="InterPro"/>
</dbReference>
<dbReference type="Pfam" id="PF00001">
    <property type="entry name" value="7tm_1"/>
    <property type="match status" value="1"/>
</dbReference>
<name>A0A7M7LU14_STRPU</name>
<dbReference type="RefSeq" id="XP_030831097.1">
    <property type="nucleotide sequence ID" value="XM_030975237.1"/>
</dbReference>
<dbReference type="GeneID" id="578724"/>
<dbReference type="RefSeq" id="XP_030831096.1">
    <property type="nucleotide sequence ID" value="XM_030975236.1"/>
</dbReference>
<dbReference type="EnsemblMetazoa" id="XM_030975236">
    <property type="protein sequence ID" value="XP_030831096"/>
    <property type="gene ID" value="LOC578724"/>
</dbReference>
<evidence type="ECO:0000256" key="8">
    <source>
        <dbReference type="RuleBase" id="RU000688"/>
    </source>
</evidence>
<dbReference type="OrthoDB" id="10036964at2759"/>
<keyword evidence="5 10" id="KW-1133">Transmembrane helix</keyword>
<keyword evidence="8" id="KW-0297">G-protein coupled receptor</keyword>
<evidence type="ECO:0000256" key="9">
    <source>
        <dbReference type="SAM" id="MobiDB-lite"/>
    </source>
</evidence>
<dbReference type="CTD" id="7201"/>
<comment type="similarity">
    <text evidence="8">Belongs to the G-protein coupled receptor 1 family.</text>
</comment>
<dbReference type="InterPro" id="IPR000276">
    <property type="entry name" value="GPCR_Rhodpsn"/>
</dbReference>
<evidence type="ECO:0000256" key="7">
    <source>
        <dbReference type="ARBA" id="ARBA00032251"/>
    </source>
</evidence>
<feature type="compositionally biased region" description="Polar residues" evidence="9">
    <location>
        <begin position="285"/>
        <end position="302"/>
    </location>
</feature>
<dbReference type="EnsemblMetazoa" id="XM_011684233">
    <property type="protein sequence ID" value="XP_011682535"/>
    <property type="gene ID" value="LOC578724"/>
</dbReference>
<dbReference type="PRINTS" id="PR01846">
    <property type="entry name" value="TRHRFAMILY"/>
</dbReference>
<dbReference type="RefSeq" id="XP_011682535.1">
    <property type="nucleotide sequence ID" value="XM_011684233.2"/>
</dbReference>
<dbReference type="InParanoid" id="A0A7M7LU14"/>
<evidence type="ECO:0000256" key="10">
    <source>
        <dbReference type="SAM" id="Phobius"/>
    </source>
</evidence>
<accession>A0A7M7LU14</accession>
<evidence type="ECO:0000256" key="3">
    <source>
        <dbReference type="ARBA" id="ARBA00018873"/>
    </source>
</evidence>
<feature type="transmembrane region" description="Helical" evidence="10">
    <location>
        <begin position="311"/>
        <end position="329"/>
    </location>
</feature>
<feature type="transmembrane region" description="Helical" evidence="10">
    <location>
        <begin position="120"/>
        <end position="151"/>
    </location>
</feature>
<dbReference type="RefSeq" id="XP_011682531.1">
    <property type="nucleotide sequence ID" value="XM_011684229.2"/>
</dbReference>
<reference evidence="12" key="2">
    <citation type="submission" date="2021-01" db="UniProtKB">
        <authorList>
            <consortium name="EnsemblMetazoa"/>
        </authorList>
    </citation>
    <scope>IDENTIFICATION</scope>
</reference>
<dbReference type="PANTHER" id="PTHR46061:SF3">
    <property type="entry name" value="THYROTROPIN-RELEASING HORMONE RECEPTOR"/>
    <property type="match status" value="1"/>
</dbReference>
<comment type="subcellular location">
    <subcellularLocation>
        <location evidence="2">Membrane</location>
    </subcellularLocation>
</comment>
<dbReference type="PRINTS" id="PR00751">
    <property type="entry name" value="THYROLIBRINR"/>
</dbReference>
<evidence type="ECO:0000256" key="5">
    <source>
        <dbReference type="ARBA" id="ARBA00022989"/>
    </source>
</evidence>
<sequence length="441" mass="49659">MAGVTVGVVPTVVTEVNVYQTEFFDVTPNMSLASPNATRDLPELEFYNLDYKIIATIFYLLLGAAAIIGNAMVIIVVLRVAHMRTPTNCYLVSLAVADSMVGAITIMMHSVPENLLPKNAFIYGAAGCYSIIALEYLAFNVSALSITAFTIERYIAICHPMKAHIMCSVSRATKIIITLWVFEIIYCSQWCFLLEYSEEEYAGGHAFGRCWYRMDKVAYINAVYLVDCFLYYIVPVGVSIPLYAIIGRVLFRSTMSQNGIRRGYEVGSKGKENGNTTRLRLMKSSEGSDGSNSPRRCKDSGSTAVSSRKQVIKMLVIVVALFGILWAPYRMLVVFNWFNTPSKQYHNEWFLFFCRACLYLNSVVNPILYNFMSIKFRRAFIKLCSCRGVDRRHNQFTWVSTNDPDNTATTKAIRMSSTAGHFESIRKHCGHYNANHNTSAI</sequence>
<dbReference type="CDD" id="cd14995">
    <property type="entry name" value="7tmA_TRH-R"/>
    <property type="match status" value="1"/>
</dbReference>
<dbReference type="Gene3D" id="1.20.1070.10">
    <property type="entry name" value="Rhodopsin 7-helix transmembrane proteins"/>
    <property type="match status" value="1"/>
</dbReference>
<dbReference type="Proteomes" id="UP000007110">
    <property type="component" value="Unassembled WGS sequence"/>
</dbReference>
<dbReference type="AlphaFoldDB" id="A0A7M7LU14"/>
<dbReference type="InterPro" id="IPR002120">
    <property type="entry name" value="TRH_rcpt_1"/>
</dbReference>
<evidence type="ECO:0000256" key="1">
    <source>
        <dbReference type="ARBA" id="ARBA00004100"/>
    </source>
</evidence>
<keyword evidence="6 10" id="KW-0472">Membrane</keyword>
<keyword evidence="13" id="KW-1185">Reference proteome</keyword>
<feature type="transmembrane region" description="Helical" evidence="10">
    <location>
        <begin position="53"/>
        <end position="78"/>
    </location>
</feature>
<dbReference type="InterPro" id="IPR017452">
    <property type="entry name" value="GPCR_Rhodpsn_7TM"/>
</dbReference>
<proteinExistence type="inferred from homology"/>
<evidence type="ECO:0000313" key="13">
    <source>
        <dbReference type="Proteomes" id="UP000007110"/>
    </source>
</evidence>
<feature type="domain" description="G-protein coupled receptors family 1 profile" evidence="11">
    <location>
        <begin position="69"/>
        <end position="369"/>
    </location>
</feature>
<dbReference type="OMA" id="HEMMYLL"/>
<evidence type="ECO:0000256" key="2">
    <source>
        <dbReference type="ARBA" id="ARBA00004370"/>
    </source>
</evidence>
<feature type="transmembrane region" description="Helical" evidence="10">
    <location>
        <begin position="349"/>
        <end position="372"/>
    </location>
</feature>
<evidence type="ECO:0000256" key="4">
    <source>
        <dbReference type="ARBA" id="ARBA00022692"/>
    </source>
</evidence>
<dbReference type="GO" id="GO:0016020">
    <property type="term" value="C:membrane"/>
    <property type="evidence" value="ECO:0007669"/>
    <property type="project" value="UniProtKB-SubCell"/>
</dbReference>
<keyword evidence="4 8" id="KW-0812">Transmembrane</keyword>
<keyword evidence="8" id="KW-0675">Receptor</keyword>
<dbReference type="PANTHER" id="PTHR46061">
    <property type="entry name" value="THYROTROPIN-RELEASING HORMONE RECEPTOR"/>
    <property type="match status" value="1"/>
</dbReference>
<feature type="region of interest" description="Disordered" evidence="9">
    <location>
        <begin position="282"/>
        <end position="302"/>
    </location>
</feature>
<dbReference type="PRINTS" id="PR00237">
    <property type="entry name" value="GPCRRHODOPSN"/>
</dbReference>
<dbReference type="SUPFAM" id="SSF81321">
    <property type="entry name" value="Family A G protein-coupled receptor-like"/>
    <property type="match status" value="1"/>
</dbReference>
<feature type="transmembrane region" description="Helical" evidence="10">
    <location>
        <begin position="229"/>
        <end position="251"/>
    </location>
</feature>
<dbReference type="KEGG" id="spu:578724"/>
<comment type="function">
    <text evidence="1">Receptor for thyrotropin-releasing hormone (TRH). Upon ligand binding, this G-protein-coupled receptor triggers activation of the phosphatidylinositol (IP3)-calcium-protein kinase C (PKC) pathway.</text>
</comment>
<protein>
    <recommendedName>
        <fullName evidence="3">Thyrotropin-releasing hormone receptor</fullName>
    </recommendedName>
    <alternativeName>
        <fullName evidence="7">Thyroliberin receptor</fullName>
    </alternativeName>
</protein>
<dbReference type="PROSITE" id="PS00237">
    <property type="entry name" value="G_PROTEIN_RECEP_F1_1"/>
    <property type="match status" value="1"/>
</dbReference>
<dbReference type="EnsemblMetazoa" id="XM_030975237">
    <property type="protein sequence ID" value="XP_030831097"/>
    <property type="gene ID" value="LOC578724"/>
</dbReference>
<dbReference type="PROSITE" id="PS50262">
    <property type="entry name" value="G_PROTEIN_RECEP_F1_2"/>
    <property type="match status" value="1"/>
</dbReference>
<organism evidence="12 13">
    <name type="scientific">Strongylocentrotus purpuratus</name>
    <name type="common">Purple sea urchin</name>
    <dbReference type="NCBI Taxonomy" id="7668"/>
    <lineage>
        <taxon>Eukaryota</taxon>
        <taxon>Metazoa</taxon>
        <taxon>Echinodermata</taxon>
        <taxon>Eleutherozoa</taxon>
        <taxon>Echinozoa</taxon>
        <taxon>Echinoidea</taxon>
        <taxon>Euechinoidea</taxon>
        <taxon>Echinacea</taxon>
        <taxon>Camarodonta</taxon>
        <taxon>Echinidea</taxon>
        <taxon>Strongylocentrotidae</taxon>
        <taxon>Strongylocentrotus</taxon>
    </lineage>
</organism>
<feature type="transmembrane region" description="Helical" evidence="10">
    <location>
        <begin position="90"/>
        <end position="108"/>
    </location>
</feature>
<evidence type="ECO:0000256" key="6">
    <source>
        <dbReference type="ARBA" id="ARBA00023136"/>
    </source>
</evidence>
<dbReference type="EnsemblMetazoa" id="XM_011684229">
    <property type="protein sequence ID" value="XP_011682531"/>
    <property type="gene ID" value="LOC578724"/>
</dbReference>
<feature type="transmembrane region" description="Helical" evidence="10">
    <location>
        <begin position="172"/>
        <end position="192"/>
    </location>
</feature>
<reference evidence="13" key="1">
    <citation type="submission" date="2015-02" db="EMBL/GenBank/DDBJ databases">
        <title>Genome sequencing for Strongylocentrotus purpuratus.</title>
        <authorList>
            <person name="Murali S."/>
            <person name="Liu Y."/>
            <person name="Vee V."/>
            <person name="English A."/>
            <person name="Wang M."/>
            <person name="Skinner E."/>
            <person name="Han Y."/>
            <person name="Muzny D.M."/>
            <person name="Worley K.C."/>
            <person name="Gibbs R.A."/>
        </authorList>
    </citation>
    <scope>NUCLEOTIDE SEQUENCE</scope>
</reference>
<dbReference type="FunCoup" id="A0A7M7LU14">
    <property type="interactions" value="340"/>
</dbReference>
<evidence type="ECO:0000313" key="12">
    <source>
        <dbReference type="EnsemblMetazoa" id="XP_011682535"/>
    </source>
</evidence>
<keyword evidence="8" id="KW-0807">Transducer</keyword>